<dbReference type="STRING" id="521096.Tpau_0127"/>
<name>D5UQ13_TSUPD</name>
<proteinExistence type="predicted"/>
<sequence length="67" mass="7118">MVVAITLVTGFTATRWGRRAMTVKHTNAGATSSPTHATTVHFSRSLTRTSLTVAVLAAALVLILLLR</sequence>
<keyword evidence="1" id="KW-0812">Transmembrane</keyword>
<organism evidence="2 3">
    <name type="scientific">Tsukamurella paurometabola (strain ATCC 8368 / DSM 20162 / CCUG 35730 / CIP 100753 / JCM 10117 / KCTC 9821 / NBRC 16120 / NCIMB 702349 / NCTC 13040)</name>
    <name type="common">Corynebacterium paurometabolum</name>
    <dbReference type="NCBI Taxonomy" id="521096"/>
    <lineage>
        <taxon>Bacteria</taxon>
        <taxon>Bacillati</taxon>
        <taxon>Actinomycetota</taxon>
        <taxon>Actinomycetes</taxon>
        <taxon>Mycobacteriales</taxon>
        <taxon>Tsukamurellaceae</taxon>
        <taxon>Tsukamurella</taxon>
    </lineage>
</organism>
<gene>
    <name evidence="2" type="ordered locus">Tpau_0127</name>
</gene>
<feature type="transmembrane region" description="Helical" evidence="1">
    <location>
        <begin position="49"/>
        <end position="66"/>
    </location>
</feature>
<keyword evidence="3" id="KW-1185">Reference proteome</keyword>
<evidence type="ECO:0000256" key="1">
    <source>
        <dbReference type="SAM" id="Phobius"/>
    </source>
</evidence>
<dbReference type="Proteomes" id="UP000001213">
    <property type="component" value="Chromosome"/>
</dbReference>
<evidence type="ECO:0000313" key="2">
    <source>
        <dbReference type="EMBL" id="ADG76781.1"/>
    </source>
</evidence>
<dbReference type="EMBL" id="CP001966">
    <property type="protein sequence ID" value="ADG76781.1"/>
    <property type="molecule type" value="Genomic_DNA"/>
</dbReference>
<dbReference type="KEGG" id="tpr:Tpau_0127"/>
<keyword evidence="1" id="KW-0472">Membrane</keyword>
<reference evidence="3" key="1">
    <citation type="submission" date="2010-03" db="EMBL/GenBank/DDBJ databases">
        <title>The complete chromosome of Tsukamurella paurometabola DSM 20162.</title>
        <authorList>
            <consortium name="US DOE Joint Genome Institute (JGI-PGF)"/>
            <person name="Lucas S."/>
            <person name="Copeland A."/>
            <person name="Lapidus A."/>
            <person name="Glavina del Rio T."/>
            <person name="Dalin E."/>
            <person name="Tice H."/>
            <person name="Bruce D."/>
            <person name="Goodwin L."/>
            <person name="Pitluck S."/>
            <person name="Kyrpides N."/>
            <person name="Mavromatis K."/>
            <person name="Ivanova N."/>
            <person name="Mikhailova N."/>
            <person name="Munk A.C."/>
            <person name="Brettin T."/>
            <person name="Detter J.C."/>
            <person name="Tapia R."/>
            <person name="Han C."/>
            <person name="Larimer F."/>
            <person name="Land M."/>
            <person name="Hauser L."/>
            <person name="Markowitz V."/>
            <person name="Cheng J.-F."/>
            <person name="Hugenholtz P."/>
            <person name="Woyke T."/>
            <person name="Wu D."/>
            <person name="Jando M."/>
            <person name="Brambilla E."/>
            <person name="Klenk H.-P."/>
            <person name="Eisen J.A."/>
        </authorList>
    </citation>
    <scope>NUCLEOTIDE SEQUENCE [LARGE SCALE GENOMIC DNA]</scope>
    <source>
        <strain evidence="3">ATCC 8368 / DSM 20162 / CCUG 35730 / CIP 100753 / JCM 10117 / KCTC 9821 / NBRC 16120 / NCIMB 702349 / NCTC 13040</strain>
    </source>
</reference>
<dbReference type="HOGENOM" id="CLU_2811218_0_0_11"/>
<reference evidence="2 3" key="2">
    <citation type="journal article" date="2011" name="Stand. Genomic Sci.">
        <title>Complete genome sequence of Tsukamurella paurometabola type strain (no. 33).</title>
        <authorList>
            <person name="Munk A.C."/>
            <person name="Lapidus A."/>
            <person name="Lucas S."/>
            <person name="Nolan M."/>
            <person name="Tice H."/>
            <person name="Cheng J.F."/>
            <person name="Del Rio T.G."/>
            <person name="Goodwin L."/>
            <person name="Pitluck S."/>
            <person name="Liolios K."/>
            <person name="Huntemann M."/>
            <person name="Ivanova N."/>
            <person name="Mavromatis K."/>
            <person name="Mikhailova N."/>
            <person name="Pati A."/>
            <person name="Chen A."/>
            <person name="Palaniappan K."/>
            <person name="Tapia R."/>
            <person name="Han C."/>
            <person name="Land M."/>
            <person name="Hauser L."/>
            <person name="Chang Y.J."/>
            <person name="Jeffries C.D."/>
            <person name="Brettin T."/>
            <person name="Yasawong M."/>
            <person name="Brambilla E.M."/>
            <person name="Rohde M."/>
            <person name="Sikorski J."/>
            <person name="Goker M."/>
            <person name="Detter J.C."/>
            <person name="Woyke T."/>
            <person name="Bristow J."/>
            <person name="Eisen J.A."/>
            <person name="Markowitz V."/>
            <person name="Hugenholtz P."/>
            <person name="Kyrpides N.C."/>
            <person name="Klenk H.P."/>
        </authorList>
    </citation>
    <scope>NUCLEOTIDE SEQUENCE [LARGE SCALE GENOMIC DNA]</scope>
    <source>
        <strain evidence="3">ATCC 8368 / DSM 20162 / CCUG 35730 / CIP 100753 / JCM 10117 / KCTC 9821 / NBRC 16120 / NCIMB 702349 / NCTC 13040</strain>
    </source>
</reference>
<keyword evidence="1" id="KW-1133">Transmembrane helix</keyword>
<dbReference type="AlphaFoldDB" id="D5UQ13"/>
<evidence type="ECO:0000313" key="3">
    <source>
        <dbReference type="Proteomes" id="UP000001213"/>
    </source>
</evidence>
<protein>
    <submittedName>
        <fullName evidence="2">Uncharacterized protein</fullName>
    </submittedName>
</protein>
<accession>D5UQ13</accession>